<feature type="region of interest" description="Disordered" evidence="1">
    <location>
        <begin position="75"/>
        <end position="105"/>
    </location>
</feature>
<sequence>MAPGARSLLVPRLRELFRLIQRLPEAQRELALDTARSTIRGRLAETDAQVALDHQRELAAKIAYLRVVTPKTAADERSGGGSTFVMRGGKLVQGSGESRSRVADGALGMDEAMRRNAKDFKRLYGAEKPKKPLFF</sequence>
<protein>
    <submittedName>
        <fullName evidence="2">Uncharacterized protein</fullName>
    </submittedName>
</protein>
<organism evidence="2">
    <name type="scientific">Chlamydomonas euryale</name>
    <dbReference type="NCBI Taxonomy" id="1486919"/>
    <lineage>
        <taxon>Eukaryota</taxon>
        <taxon>Viridiplantae</taxon>
        <taxon>Chlorophyta</taxon>
        <taxon>core chlorophytes</taxon>
        <taxon>Chlorophyceae</taxon>
        <taxon>CS clade</taxon>
        <taxon>Chlamydomonadales</taxon>
        <taxon>Chlamydomonadaceae</taxon>
        <taxon>Chlamydomonas</taxon>
    </lineage>
</organism>
<gene>
    <name evidence="2" type="ORF">CEUR00632_LOCUS7364</name>
</gene>
<accession>A0A7R9V8K5</accession>
<dbReference type="AlphaFoldDB" id="A0A7R9V8K5"/>
<reference evidence="2" key="1">
    <citation type="submission" date="2021-01" db="EMBL/GenBank/DDBJ databases">
        <authorList>
            <person name="Corre E."/>
            <person name="Pelletier E."/>
            <person name="Niang G."/>
            <person name="Scheremetjew M."/>
            <person name="Finn R."/>
            <person name="Kale V."/>
            <person name="Holt S."/>
            <person name="Cochrane G."/>
            <person name="Meng A."/>
            <person name="Brown T."/>
            <person name="Cohen L."/>
        </authorList>
    </citation>
    <scope>NUCLEOTIDE SEQUENCE</scope>
    <source>
        <strain evidence="2">CCMP219</strain>
    </source>
</reference>
<name>A0A7R9V8K5_9CHLO</name>
<evidence type="ECO:0000256" key="1">
    <source>
        <dbReference type="SAM" id="MobiDB-lite"/>
    </source>
</evidence>
<proteinExistence type="predicted"/>
<evidence type="ECO:0000313" key="2">
    <source>
        <dbReference type="EMBL" id="CAD8287325.1"/>
    </source>
</evidence>
<dbReference type="EMBL" id="HBEC01015805">
    <property type="protein sequence ID" value="CAD8287325.1"/>
    <property type="molecule type" value="Transcribed_RNA"/>
</dbReference>